<dbReference type="KEGG" id="tmb:Thimo_2395"/>
<dbReference type="Gene3D" id="3.20.20.80">
    <property type="entry name" value="Glycosidases"/>
    <property type="match status" value="1"/>
</dbReference>
<dbReference type="Proteomes" id="UP000010816">
    <property type="component" value="Chromosome"/>
</dbReference>
<evidence type="ECO:0000313" key="2">
    <source>
        <dbReference type="Proteomes" id="UP000010816"/>
    </source>
</evidence>
<dbReference type="EMBL" id="CP003051">
    <property type="protein sequence ID" value="AGA91131.1"/>
    <property type="molecule type" value="Genomic_DNA"/>
</dbReference>
<dbReference type="InterPro" id="IPR017853">
    <property type="entry name" value="GH"/>
</dbReference>
<keyword evidence="2" id="KW-1185">Reference proteome</keyword>
<dbReference type="AlphaFoldDB" id="L0GYT9"/>
<organism evidence="1 2">
    <name type="scientific">Thioflavicoccus mobilis 8321</name>
    <dbReference type="NCBI Taxonomy" id="765912"/>
    <lineage>
        <taxon>Bacteria</taxon>
        <taxon>Pseudomonadati</taxon>
        <taxon>Pseudomonadota</taxon>
        <taxon>Gammaproteobacteria</taxon>
        <taxon>Chromatiales</taxon>
        <taxon>Chromatiaceae</taxon>
        <taxon>Thioflavicoccus</taxon>
    </lineage>
</organism>
<gene>
    <name evidence="1" type="ORF">Thimo_2395</name>
</gene>
<dbReference type="SUPFAM" id="SSF51445">
    <property type="entry name" value="(Trans)glycosidases"/>
    <property type="match status" value="1"/>
</dbReference>
<evidence type="ECO:0000313" key="1">
    <source>
        <dbReference type="EMBL" id="AGA91131.1"/>
    </source>
</evidence>
<accession>L0GYT9</accession>
<sequence length="295" mass="31523">MKVLALYIEGDIYPGQDTDPEKVVKAITQSVLTTPILSLFHVNCSAETCPNGQSPEGSHDADIAFNDTLVVRDGAYVGDAAWPDMIKSLRAGKVSKIFASFGGYNVPDYQRIGTLIEKYGTGPNSPLYKNFACLKDTLGLDGIDFDDEDAYVEKTVVEFAEMLLGMGLEVTFCPYMNMSFWTACIQKLGADKLSWLNLQCYAGGKGNNPGDWASMGVPLVAGICADCCCVQTNCSPSQVQALFKLWTTGEGGVSSDCWSGSPGGAVALHGGFIWEYSEVVGELDGYVDAMAAGLS</sequence>
<proteinExistence type="predicted"/>
<protein>
    <submittedName>
        <fullName evidence="1">Uncharacterized protein</fullName>
    </submittedName>
</protein>
<dbReference type="HOGENOM" id="CLU_943138_0_0_6"/>
<dbReference type="eggNOG" id="COG3291">
    <property type="taxonomic scope" value="Bacteria"/>
</dbReference>
<reference evidence="1 2" key="1">
    <citation type="submission" date="2011-09" db="EMBL/GenBank/DDBJ databases">
        <title>Complete sequence of chromosome of Thioflavicoccus mobilis 8321.</title>
        <authorList>
            <consortium name="US DOE Joint Genome Institute"/>
            <person name="Lucas S."/>
            <person name="Han J."/>
            <person name="Lapidus A."/>
            <person name="Cheng J.-F."/>
            <person name="Goodwin L."/>
            <person name="Pitluck S."/>
            <person name="Peters L."/>
            <person name="Ovchinnikova G."/>
            <person name="Lu M."/>
            <person name="Detter J.C."/>
            <person name="Han C."/>
            <person name="Tapia R."/>
            <person name="Land M."/>
            <person name="Hauser L."/>
            <person name="Kyrpides N."/>
            <person name="Ivanova N."/>
            <person name="Pagani I."/>
            <person name="Vogl K."/>
            <person name="Liu Z."/>
            <person name="Imhoff J."/>
            <person name="Thiel V."/>
            <person name="Frigaard N.-U."/>
            <person name="Bryant D."/>
            <person name="Woyke T."/>
        </authorList>
    </citation>
    <scope>NUCLEOTIDE SEQUENCE [LARGE SCALE GENOMIC DNA]</scope>
    <source>
        <strain evidence="1 2">8321</strain>
    </source>
</reference>
<name>L0GYT9_9GAMM</name>